<dbReference type="InterPro" id="IPR000719">
    <property type="entry name" value="Prot_kinase_dom"/>
</dbReference>
<dbReference type="AlphaFoldDB" id="A0A9P9EK40"/>
<comment type="catalytic activity">
    <reaction evidence="8">
        <text>L-threonyl-[protein] + ATP = O-phospho-L-threonyl-[protein] + ADP + H(+)</text>
        <dbReference type="Rhea" id="RHEA:46608"/>
        <dbReference type="Rhea" id="RHEA-COMP:11060"/>
        <dbReference type="Rhea" id="RHEA-COMP:11605"/>
        <dbReference type="ChEBI" id="CHEBI:15378"/>
        <dbReference type="ChEBI" id="CHEBI:30013"/>
        <dbReference type="ChEBI" id="CHEBI:30616"/>
        <dbReference type="ChEBI" id="CHEBI:61977"/>
        <dbReference type="ChEBI" id="CHEBI:456216"/>
        <dbReference type="EC" id="2.7.11.22"/>
    </reaction>
</comment>
<sequence>MAGASRWADDATDAAESQRRKQEKEEKKRQKLAKQQADQEAADRALTQQEESDARPSKRRRLSNSPDGKDGAAQRKLLRFEAGGWGPCRHVNNFETLNQIEEGSYGWVSRAKEVGTGDVVALKKVKMDYVNDGFPITALREIAILQKARHKNIVELREVVMGDNSDEVVLVMEFLEHDLKTLQEDMAEPFLASEVKTLLRQLASAVDFLHTNHIMHRDLKTSNILLSNRGDLKLADFGMARFIPPPQAPLTTLVVTLWYRAPELLLGAPSYTPAVDMWSFGCIFGELLLKSPLLTGTNEVDQLSRIFALCGLPNESTWPAFYRLPNAKSLKLPRDAKSQGSVVRTKFSTLTNAGVELMTGLLSLNPERRPTAREVLEHQYFREAPKPKPQELFPTFPSKAGQEKRRKRTPNAPKRGEKAGMGAVDFSGIFAGRDEEQKGAGFMLRMA</sequence>
<feature type="compositionally biased region" description="Basic and acidic residues" evidence="10">
    <location>
        <begin position="16"/>
        <end position="28"/>
    </location>
</feature>
<keyword evidence="13" id="KW-1185">Reference proteome</keyword>
<keyword evidence="4" id="KW-0808">Transferase</keyword>
<dbReference type="EMBL" id="JAGMWT010000001">
    <property type="protein sequence ID" value="KAH7138938.1"/>
    <property type="molecule type" value="Genomic_DNA"/>
</dbReference>
<dbReference type="GO" id="GO:0004693">
    <property type="term" value="F:cyclin-dependent protein serine/threonine kinase activity"/>
    <property type="evidence" value="ECO:0007669"/>
    <property type="project" value="UniProtKB-EC"/>
</dbReference>
<dbReference type="InterPro" id="IPR011009">
    <property type="entry name" value="Kinase-like_dom_sf"/>
</dbReference>
<dbReference type="Proteomes" id="UP000700596">
    <property type="component" value="Unassembled WGS sequence"/>
</dbReference>
<evidence type="ECO:0000259" key="11">
    <source>
        <dbReference type="PROSITE" id="PS50011"/>
    </source>
</evidence>
<dbReference type="PROSITE" id="PS50011">
    <property type="entry name" value="PROTEIN_KINASE_DOM"/>
    <property type="match status" value="1"/>
</dbReference>
<dbReference type="FunFam" id="1.10.510.10:FF:000624">
    <property type="entry name" value="Mitogen-activated protein kinase"/>
    <property type="match status" value="1"/>
</dbReference>
<evidence type="ECO:0000256" key="6">
    <source>
        <dbReference type="ARBA" id="ARBA00022777"/>
    </source>
</evidence>
<dbReference type="Pfam" id="PF00069">
    <property type="entry name" value="Pkinase"/>
    <property type="match status" value="1"/>
</dbReference>
<dbReference type="Gene3D" id="1.10.510.10">
    <property type="entry name" value="Transferase(Phosphotransferase) domain 1"/>
    <property type="match status" value="1"/>
</dbReference>
<evidence type="ECO:0000256" key="4">
    <source>
        <dbReference type="ARBA" id="ARBA00022679"/>
    </source>
</evidence>
<reference evidence="12" key="1">
    <citation type="journal article" date="2021" name="Nat. Commun.">
        <title>Genetic determinants of endophytism in the Arabidopsis root mycobiome.</title>
        <authorList>
            <person name="Mesny F."/>
            <person name="Miyauchi S."/>
            <person name="Thiergart T."/>
            <person name="Pickel B."/>
            <person name="Atanasova L."/>
            <person name="Karlsson M."/>
            <person name="Huettel B."/>
            <person name="Barry K.W."/>
            <person name="Haridas S."/>
            <person name="Chen C."/>
            <person name="Bauer D."/>
            <person name="Andreopoulos W."/>
            <person name="Pangilinan J."/>
            <person name="LaButti K."/>
            <person name="Riley R."/>
            <person name="Lipzen A."/>
            <person name="Clum A."/>
            <person name="Drula E."/>
            <person name="Henrissat B."/>
            <person name="Kohler A."/>
            <person name="Grigoriev I.V."/>
            <person name="Martin F.M."/>
            <person name="Hacquard S."/>
        </authorList>
    </citation>
    <scope>NUCLEOTIDE SEQUENCE</scope>
    <source>
        <strain evidence="12">MPI-CAGE-CH-0243</strain>
    </source>
</reference>
<dbReference type="InterPro" id="IPR008271">
    <property type="entry name" value="Ser/Thr_kinase_AS"/>
</dbReference>
<dbReference type="GO" id="GO:0007346">
    <property type="term" value="P:regulation of mitotic cell cycle"/>
    <property type="evidence" value="ECO:0007669"/>
    <property type="project" value="TreeGrafter"/>
</dbReference>
<keyword evidence="6 12" id="KW-0418">Kinase</keyword>
<dbReference type="GO" id="GO:0005524">
    <property type="term" value="F:ATP binding"/>
    <property type="evidence" value="ECO:0007669"/>
    <property type="project" value="UniProtKB-KW"/>
</dbReference>
<proteinExistence type="inferred from homology"/>
<dbReference type="OrthoDB" id="1732493at2759"/>
<comment type="caution">
    <text evidence="12">The sequence shown here is derived from an EMBL/GenBank/DDBJ whole genome shotgun (WGS) entry which is preliminary data.</text>
</comment>
<evidence type="ECO:0000256" key="5">
    <source>
        <dbReference type="ARBA" id="ARBA00022741"/>
    </source>
</evidence>
<protein>
    <recommendedName>
        <fullName evidence="2">cyclin-dependent kinase</fullName>
        <ecNumber evidence="2">2.7.11.22</ecNumber>
    </recommendedName>
</protein>
<feature type="region of interest" description="Disordered" evidence="10">
    <location>
        <begin position="1"/>
        <end position="73"/>
    </location>
</feature>
<keyword evidence="5" id="KW-0547">Nucleotide-binding</keyword>
<keyword evidence="7" id="KW-0067">ATP-binding</keyword>
<evidence type="ECO:0000256" key="7">
    <source>
        <dbReference type="ARBA" id="ARBA00022840"/>
    </source>
</evidence>
<name>A0A9P9EK40_9PLEO</name>
<dbReference type="PROSITE" id="PS00108">
    <property type="entry name" value="PROTEIN_KINASE_ST"/>
    <property type="match status" value="1"/>
</dbReference>
<dbReference type="EC" id="2.7.11.22" evidence="2"/>
<evidence type="ECO:0000256" key="10">
    <source>
        <dbReference type="SAM" id="MobiDB-lite"/>
    </source>
</evidence>
<evidence type="ECO:0000256" key="8">
    <source>
        <dbReference type="ARBA" id="ARBA00047811"/>
    </source>
</evidence>
<gene>
    <name evidence="12" type="ORF">B0J11DRAFT_29695</name>
</gene>
<dbReference type="SUPFAM" id="SSF56112">
    <property type="entry name" value="Protein kinase-like (PK-like)"/>
    <property type="match status" value="1"/>
</dbReference>
<dbReference type="Gene3D" id="3.30.200.20">
    <property type="entry name" value="Phosphorylase Kinase, domain 1"/>
    <property type="match status" value="1"/>
</dbReference>
<evidence type="ECO:0000256" key="3">
    <source>
        <dbReference type="ARBA" id="ARBA00022527"/>
    </source>
</evidence>
<organism evidence="12 13">
    <name type="scientific">Dendryphion nanum</name>
    <dbReference type="NCBI Taxonomy" id="256645"/>
    <lineage>
        <taxon>Eukaryota</taxon>
        <taxon>Fungi</taxon>
        <taxon>Dikarya</taxon>
        <taxon>Ascomycota</taxon>
        <taxon>Pezizomycotina</taxon>
        <taxon>Dothideomycetes</taxon>
        <taxon>Pleosporomycetidae</taxon>
        <taxon>Pleosporales</taxon>
        <taxon>Torulaceae</taxon>
        <taxon>Dendryphion</taxon>
    </lineage>
</organism>
<dbReference type="SMART" id="SM00220">
    <property type="entry name" value="S_TKc"/>
    <property type="match status" value="1"/>
</dbReference>
<feature type="region of interest" description="Disordered" evidence="10">
    <location>
        <begin position="384"/>
        <end position="421"/>
    </location>
</feature>
<evidence type="ECO:0000313" key="13">
    <source>
        <dbReference type="Proteomes" id="UP000700596"/>
    </source>
</evidence>
<dbReference type="PANTHER" id="PTHR24056">
    <property type="entry name" value="CELL DIVISION PROTEIN KINASE"/>
    <property type="match status" value="1"/>
</dbReference>
<dbReference type="InterPro" id="IPR050108">
    <property type="entry name" value="CDK"/>
</dbReference>
<accession>A0A9P9EK40</accession>
<dbReference type="PANTHER" id="PTHR24056:SF107">
    <property type="entry name" value="CYCLIN-DEPENDENT KINASE 11A-RELATED"/>
    <property type="match status" value="1"/>
</dbReference>
<evidence type="ECO:0000256" key="9">
    <source>
        <dbReference type="ARBA" id="ARBA00048367"/>
    </source>
</evidence>
<evidence type="ECO:0000256" key="1">
    <source>
        <dbReference type="ARBA" id="ARBA00006485"/>
    </source>
</evidence>
<dbReference type="FunFam" id="3.30.200.20:FF:000054">
    <property type="entry name" value="Cyclin-dependent kinase 11B"/>
    <property type="match status" value="1"/>
</dbReference>
<evidence type="ECO:0000256" key="2">
    <source>
        <dbReference type="ARBA" id="ARBA00012425"/>
    </source>
</evidence>
<comment type="similarity">
    <text evidence="1">Belongs to the protein kinase superfamily. CMGC Ser/Thr protein kinase family. CDC2/CDKX subfamily.</text>
</comment>
<comment type="catalytic activity">
    <reaction evidence="9">
        <text>L-seryl-[protein] + ATP = O-phospho-L-seryl-[protein] + ADP + H(+)</text>
        <dbReference type="Rhea" id="RHEA:17989"/>
        <dbReference type="Rhea" id="RHEA-COMP:9863"/>
        <dbReference type="Rhea" id="RHEA-COMP:11604"/>
        <dbReference type="ChEBI" id="CHEBI:15378"/>
        <dbReference type="ChEBI" id="CHEBI:29999"/>
        <dbReference type="ChEBI" id="CHEBI:30616"/>
        <dbReference type="ChEBI" id="CHEBI:83421"/>
        <dbReference type="ChEBI" id="CHEBI:456216"/>
        <dbReference type="EC" id="2.7.11.22"/>
    </reaction>
</comment>
<dbReference type="GO" id="GO:0005634">
    <property type="term" value="C:nucleus"/>
    <property type="evidence" value="ECO:0007669"/>
    <property type="project" value="TreeGrafter"/>
</dbReference>
<keyword evidence="3" id="KW-0723">Serine/threonine-protein kinase</keyword>
<evidence type="ECO:0000313" key="12">
    <source>
        <dbReference type="EMBL" id="KAH7138938.1"/>
    </source>
</evidence>
<feature type="domain" description="Protein kinase" evidence="11">
    <location>
        <begin position="94"/>
        <end position="381"/>
    </location>
</feature>